<dbReference type="NCBIfam" id="TIGR01554">
    <property type="entry name" value="major_cap_HK97"/>
    <property type="match status" value="1"/>
</dbReference>
<dbReference type="InterPro" id="IPR054612">
    <property type="entry name" value="Phage_capsid-like_C"/>
</dbReference>
<evidence type="ECO:0000259" key="3">
    <source>
        <dbReference type="Pfam" id="PF05065"/>
    </source>
</evidence>
<comment type="subcellular location">
    <subcellularLocation>
        <location evidence="1">Virion</location>
    </subcellularLocation>
</comment>
<organism evidence="4 5">
    <name type="scientific">Candidatus Nesciobacter abundans</name>
    <dbReference type="NCBI Taxonomy" id="2601668"/>
    <lineage>
        <taxon>Bacteria</taxon>
        <taxon>Pseudomonadati</taxon>
        <taxon>Pseudomonadota</taxon>
        <taxon>Alphaproteobacteria</taxon>
        <taxon>Holosporales</taxon>
        <taxon>Holosporaceae</taxon>
        <taxon>Candidatus Nesciobacter</taxon>
    </lineage>
</organism>
<dbReference type="InterPro" id="IPR024455">
    <property type="entry name" value="Phage_capsid"/>
</dbReference>
<protein>
    <submittedName>
        <fullName evidence="4">Phage major capsid protein</fullName>
    </submittedName>
</protein>
<dbReference type="KEGG" id="nabu:FZC36_01165"/>
<dbReference type="OrthoDB" id="9786516at2"/>
<feature type="compositionally biased region" description="Basic and acidic residues" evidence="2">
    <location>
        <begin position="34"/>
        <end position="47"/>
    </location>
</feature>
<evidence type="ECO:0000256" key="1">
    <source>
        <dbReference type="ARBA" id="ARBA00004328"/>
    </source>
</evidence>
<name>A0A5C0UJR1_9PROT</name>
<evidence type="ECO:0000256" key="2">
    <source>
        <dbReference type="SAM" id="MobiDB-lite"/>
    </source>
</evidence>
<dbReference type="AlphaFoldDB" id="A0A5C0UJR1"/>
<feature type="domain" description="Phage capsid-like C-terminal" evidence="3">
    <location>
        <begin position="115"/>
        <end position="365"/>
    </location>
</feature>
<accession>A0A5C0UJR1</accession>
<dbReference type="SUPFAM" id="SSF56563">
    <property type="entry name" value="Major capsid protein gp5"/>
    <property type="match status" value="1"/>
</dbReference>
<proteinExistence type="predicted"/>
<evidence type="ECO:0000313" key="4">
    <source>
        <dbReference type="EMBL" id="QEK39044.1"/>
    </source>
</evidence>
<dbReference type="Proteomes" id="UP000324924">
    <property type="component" value="Chromosome"/>
</dbReference>
<dbReference type="EMBL" id="CP043314">
    <property type="protein sequence ID" value="QEK39044.1"/>
    <property type="molecule type" value="Genomic_DNA"/>
</dbReference>
<dbReference type="Pfam" id="PF05065">
    <property type="entry name" value="Phage_capsid"/>
    <property type="match status" value="1"/>
</dbReference>
<evidence type="ECO:0000313" key="5">
    <source>
        <dbReference type="Proteomes" id="UP000324924"/>
    </source>
</evidence>
<reference evidence="4 5" key="1">
    <citation type="submission" date="2019-08" db="EMBL/GenBank/DDBJ databases">
        <title>Highly reduced genomes of protist endosymbionts show evolutionary convergence.</title>
        <authorList>
            <person name="George E."/>
            <person name="Husnik F."/>
            <person name="Tashyreva D."/>
            <person name="Prokopchuk G."/>
            <person name="Horak A."/>
            <person name="Kwong W.K."/>
            <person name="Lukes J."/>
            <person name="Keeling P.J."/>
        </authorList>
    </citation>
    <scope>NUCLEOTIDE SEQUENCE [LARGE SCALE GENOMIC DNA]</scope>
    <source>
        <strain evidence="4">1604HC</strain>
    </source>
</reference>
<feature type="region of interest" description="Disordered" evidence="2">
    <location>
        <begin position="28"/>
        <end position="47"/>
    </location>
</feature>
<sequence length="370" mass="41941">MNILNNKNSLKKNVNTFGGMSFDGGRFEGSNLEKQLDSEKQPKSEEIPSNIEKKSYGAPQTWGSSETESVSSIAKYIAGNFSDIETKSMSNSFFNSISTNRNGHYVPDESGEILLENDYYFSPIRSRARTIFSDRTTCTVNKFNSPEVTETDPSTPYQIGTKKLELSKETLSMHALQICIPVSQNSDEIHSIVDFEEAVNRKMCTELSERERNLFISGVDGKIDSIIPSESQTMTGKLDDNYISLRKMLTKLELKYHKNAVWFMTPETYYEKVLGLSDANKRPILNMDQISSDCNSIFGKEVVFVEELRGSGCDIILADLESGYLICENKNIFYQEDPFSEKPMVLHYMRKYMCSKVIDEKAFVGFKESA</sequence>
<gene>
    <name evidence="4" type="ORF">FZC36_01165</name>
</gene>
<dbReference type="RefSeq" id="WP_148972167.1">
    <property type="nucleotide sequence ID" value="NZ_CP043314.1"/>
</dbReference>
<keyword evidence="5" id="KW-1185">Reference proteome</keyword>